<keyword evidence="1" id="KW-0732">Signal</keyword>
<dbReference type="PANTHER" id="PTHR10426:SF106">
    <property type="entry name" value="PROTEIN STRICTOSIDINE SYNTHASE-LIKE 3"/>
    <property type="match status" value="1"/>
</dbReference>
<dbReference type="AlphaFoldDB" id="A0AA88AN10"/>
<dbReference type="GO" id="GO:0016787">
    <property type="term" value="F:hydrolase activity"/>
    <property type="evidence" value="ECO:0007669"/>
    <property type="project" value="TreeGrafter"/>
</dbReference>
<dbReference type="EMBL" id="BTGU01000024">
    <property type="protein sequence ID" value="GMN46936.1"/>
    <property type="molecule type" value="Genomic_DNA"/>
</dbReference>
<evidence type="ECO:0000256" key="1">
    <source>
        <dbReference type="SAM" id="SignalP"/>
    </source>
</evidence>
<reference evidence="2" key="1">
    <citation type="submission" date="2023-07" db="EMBL/GenBank/DDBJ databases">
        <title>draft genome sequence of fig (Ficus carica).</title>
        <authorList>
            <person name="Takahashi T."/>
            <person name="Nishimura K."/>
        </authorList>
    </citation>
    <scope>NUCLEOTIDE SEQUENCE</scope>
</reference>
<dbReference type="Proteomes" id="UP001187192">
    <property type="component" value="Unassembled WGS sequence"/>
</dbReference>
<dbReference type="PANTHER" id="PTHR10426">
    <property type="entry name" value="STRICTOSIDINE SYNTHASE-RELATED"/>
    <property type="match status" value="1"/>
</dbReference>
<comment type="caution">
    <text evidence="2">The sequence shown here is derived from an EMBL/GenBank/DDBJ whole genome shotgun (WGS) entry which is preliminary data.</text>
</comment>
<dbReference type="InterPro" id="IPR011042">
    <property type="entry name" value="6-blade_b-propeller_TolB-like"/>
</dbReference>
<sequence length="103" mass="11637">MTLSRVLGVGFLLLALYCATDPFKHSAISEFPDFETYKIELSPWSDLPAERDRENLLQRSEIKFLNQIQGPESVAFDPLGRGPYTGVADGRVLFWNGPFRCVN</sequence>
<feature type="signal peptide" evidence="1">
    <location>
        <begin position="1"/>
        <end position="22"/>
    </location>
</feature>
<feature type="chain" id="PRO_5041681894" evidence="1">
    <location>
        <begin position="23"/>
        <end position="103"/>
    </location>
</feature>
<proteinExistence type="predicted"/>
<name>A0AA88AN10_FICCA</name>
<evidence type="ECO:0000313" key="2">
    <source>
        <dbReference type="EMBL" id="GMN46936.1"/>
    </source>
</evidence>
<keyword evidence="3" id="KW-1185">Reference proteome</keyword>
<dbReference type="Pfam" id="PF20067">
    <property type="entry name" value="SSL_N"/>
    <property type="match status" value="1"/>
</dbReference>
<gene>
    <name evidence="2" type="ORF">TIFTF001_016121</name>
</gene>
<organism evidence="2 3">
    <name type="scientific">Ficus carica</name>
    <name type="common">Common fig</name>
    <dbReference type="NCBI Taxonomy" id="3494"/>
    <lineage>
        <taxon>Eukaryota</taxon>
        <taxon>Viridiplantae</taxon>
        <taxon>Streptophyta</taxon>
        <taxon>Embryophyta</taxon>
        <taxon>Tracheophyta</taxon>
        <taxon>Spermatophyta</taxon>
        <taxon>Magnoliopsida</taxon>
        <taxon>eudicotyledons</taxon>
        <taxon>Gunneridae</taxon>
        <taxon>Pentapetalae</taxon>
        <taxon>rosids</taxon>
        <taxon>fabids</taxon>
        <taxon>Rosales</taxon>
        <taxon>Moraceae</taxon>
        <taxon>Ficeae</taxon>
        <taxon>Ficus</taxon>
    </lineage>
</organism>
<accession>A0AA88AN10</accession>
<dbReference type="Gene3D" id="2.120.10.30">
    <property type="entry name" value="TolB, C-terminal domain"/>
    <property type="match status" value="1"/>
</dbReference>
<evidence type="ECO:0000313" key="3">
    <source>
        <dbReference type="Proteomes" id="UP001187192"/>
    </source>
</evidence>
<protein>
    <submittedName>
        <fullName evidence="2">Uncharacterized protein</fullName>
    </submittedName>
</protein>
<dbReference type="GO" id="GO:0012505">
    <property type="term" value="C:endomembrane system"/>
    <property type="evidence" value="ECO:0007669"/>
    <property type="project" value="TreeGrafter"/>
</dbReference>